<evidence type="ECO:0000313" key="3">
    <source>
        <dbReference type="Proteomes" id="UP000186341"/>
    </source>
</evidence>
<dbReference type="EMBL" id="MPJW01000078">
    <property type="protein sequence ID" value="OLU41661.1"/>
    <property type="molecule type" value="Genomic_DNA"/>
</dbReference>
<dbReference type="GeneID" id="82202170"/>
<comment type="caution">
    <text evidence="2">The sequence shown here is derived from an EMBL/GenBank/DDBJ whole genome shotgun (WGS) entry which is preliminary data.</text>
</comment>
<keyword evidence="3" id="KW-1185">Reference proteome</keyword>
<reference evidence="2 3" key="1">
    <citation type="submission" date="2016-11" db="EMBL/GenBank/DDBJ databases">
        <title>Description of two novel members of the family Erysipelotrichaceae: Ileibacterium lipovorans gen. nov., sp. nov. and Dubosiella newyorkensis, gen. nov., sp. nov.</title>
        <authorList>
            <person name="Cox L.M."/>
            <person name="Sohn J."/>
            <person name="Tyrrell K.L."/>
            <person name="Citron D.M."/>
            <person name="Lawson P.A."/>
            <person name="Patel N.B."/>
            <person name="Iizumi T."/>
            <person name="Perez-Perez G.I."/>
            <person name="Goldstein E.J."/>
            <person name="Blaser M.J."/>
        </authorList>
    </citation>
    <scope>NUCLEOTIDE SEQUENCE [LARGE SCALE GENOMIC DNA]</scope>
    <source>
        <strain evidence="2 3">NYU-BL-A3</strain>
    </source>
</reference>
<dbReference type="InterPro" id="IPR027417">
    <property type="entry name" value="P-loop_NTPase"/>
</dbReference>
<dbReference type="RefSeq" id="WP_075818196.1">
    <property type="nucleotide sequence ID" value="NZ_CAJUTZ010000027.1"/>
</dbReference>
<protein>
    <recommendedName>
        <fullName evidence="1">IstB-like ATP-binding domain-containing protein</fullName>
    </recommendedName>
</protein>
<feature type="domain" description="IstB-like ATP-binding" evidence="1">
    <location>
        <begin position="103"/>
        <end position="225"/>
    </location>
</feature>
<dbReference type="SUPFAM" id="SSF52540">
    <property type="entry name" value="P-loop containing nucleoside triphosphate hydrolases"/>
    <property type="match status" value="1"/>
</dbReference>
<organism evidence="2 3">
    <name type="scientific">Ileibacterium valens</name>
    <dbReference type="NCBI Taxonomy" id="1862668"/>
    <lineage>
        <taxon>Bacteria</taxon>
        <taxon>Bacillati</taxon>
        <taxon>Bacillota</taxon>
        <taxon>Erysipelotrichia</taxon>
        <taxon>Erysipelotrichales</taxon>
        <taxon>Erysipelotrichaceae</taxon>
        <taxon>Ileibacterium</taxon>
    </lineage>
</organism>
<dbReference type="InterPro" id="IPR002611">
    <property type="entry name" value="IstB_ATP-bd"/>
</dbReference>
<proteinExistence type="predicted"/>
<gene>
    <name evidence="2" type="ORF">BO222_02865</name>
</gene>
<accession>A0A1U7NHU0</accession>
<name>A0A1U7NHU0_9FIRM</name>
<evidence type="ECO:0000313" key="2">
    <source>
        <dbReference type="EMBL" id="OLU41661.1"/>
    </source>
</evidence>
<dbReference type="GO" id="GO:0006260">
    <property type="term" value="P:DNA replication"/>
    <property type="evidence" value="ECO:0007669"/>
    <property type="project" value="TreeGrafter"/>
</dbReference>
<dbReference type="PANTHER" id="PTHR30050">
    <property type="entry name" value="CHROMOSOMAL REPLICATION INITIATOR PROTEIN DNAA"/>
    <property type="match status" value="1"/>
</dbReference>
<dbReference type="Pfam" id="PF01695">
    <property type="entry name" value="IstB_IS21"/>
    <property type="match status" value="1"/>
</dbReference>
<sequence length="262" mass="30296">MTDEFKTITGFGKPAMTEWEWQQKLADDENKRPGKLNQFDKIDCPKCLNRGYTTVLIGDPETDLYPEMAQRRCECMTRREIVRNANASGMGSMLGRKFKDFKVEADWQRSMKQKAVSFAENPEGWFTAIGQIGSGKTLIASCVANQLLRDGHRLLVKSWPELVRESGVDWFKEKEILSKFQKVECLFLDDFLKTKPTDRALDIAFELLDYRYRNGLITLITSEKTPDEIADYDPALWSRIRQMSGDRLVTVSKDQSKDQRRK</sequence>
<dbReference type="Proteomes" id="UP000186341">
    <property type="component" value="Unassembled WGS sequence"/>
</dbReference>
<dbReference type="PANTHER" id="PTHR30050:SF10">
    <property type="entry name" value="PHAGE-LIKE ELEMENT PBSX PROTEIN XKDC"/>
    <property type="match status" value="1"/>
</dbReference>
<dbReference type="AlphaFoldDB" id="A0A1U7NHU0"/>
<dbReference type="Gene3D" id="3.40.50.300">
    <property type="entry name" value="P-loop containing nucleotide triphosphate hydrolases"/>
    <property type="match status" value="1"/>
</dbReference>
<evidence type="ECO:0000259" key="1">
    <source>
        <dbReference type="Pfam" id="PF01695"/>
    </source>
</evidence>
<dbReference type="OrthoDB" id="1655960at2"/>